<dbReference type="GO" id="GO:0000105">
    <property type="term" value="P:L-histidine biosynthetic process"/>
    <property type="evidence" value="ECO:0007669"/>
    <property type="project" value="UniProtKB-UniRule"/>
</dbReference>
<dbReference type="CDD" id="cd00609">
    <property type="entry name" value="AAT_like"/>
    <property type="match status" value="1"/>
</dbReference>
<dbReference type="InterPro" id="IPR015421">
    <property type="entry name" value="PyrdxlP-dep_Trfase_major"/>
</dbReference>
<dbReference type="Gene3D" id="3.90.1150.10">
    <property type="entry name" value="Aspartate Aminotransferase, domain 1"/>
    <property type="match status" value="1"/>
</dbReference>
<keyword evidence="7 9" id="KW-0663">Pyridoxal phosphate</keyword>
<dbReference type="InterPro" id="IPR001917">
    <property type="entry name" value="Aminotrans_II_pyridoxalP_BS"/>
</dbReference>
<dbReference type="PROSITE" id="PS00599">
    <property type="entry name" value="AA_TRANSFER_CLASS_2"/>
    <property type="match status" value="1"/>
</dbReference>
<dbReference type="NCBIfam" id="TIGR01141">
    <property type="entry name" value="hisC"/>
    <property type="match status" value="1"/>
</dbReference>
<evidence type="ECO:0000256" key="2">
    <source>
        <dbReference type="ARBA" id="ARBA00007970"/>
    </source>
</evidence>
<keyword evidence="12" id="KW-1185">Reference proteome</keyword>
<evidence type="ECO:0000313" key="11">
    <source>
        <dbReference type="EMBL" id="SCX75819.1"/>
    </source>
</evidence>
<comment type="pathway">
    <text evidence="9">Amino-acid biosynthesis; L-histidine biosynthesis; L-histidine from 5-phospho-alpha-D-ribose 1-diphosphate: step 7/9.</text>
</comment>
<dbReference type="Pfam" id="PF00155">
    <property type="entry name" value="Aminotran_1_2"/>
    <property type="match status" value="1"/>
</dbReference>
<evidence type="ECO:0000256" key="1">
    <source>
        <dbReference type="ARBA" id="ARBA00001933"/>
    </source>
</evidence>
<feature type="domain" description="Aminotransferase class I/classII large" evidence="10">
    <location>
        <begin position="25"/>
        <end position="343"/>
    </location>
</feature>
<dbReference type="UniPathway" id="UPA00031">
    <property type="reaction ID" value="UER00012"/>
</dbReference>
<keyword evidence="8 9" id="KW-0368">Histidine biosynthesis</keyword>
<evidence type="ECO:0000313" key="12">
    <source>
        <dbReference type="Proteomes" id="UP000198636"/>
    </source>
</evidence>
<sequence length="362" mass="40610">MIEKLIKKSVNQLSAYEPVEQGEGIRLDSNENTLVPYLLNQKIAAALLKLNVNRYPDPNSSELIKLVAAKNRVGLDEAIIGSGSDQLIGMILNAFINEGDRIVTQAPTFSMYKISNQIMGGETVEVDMGSSFSFDYYSFIKVVKQVQPKVVFLTNPNNPTGGIIPREQIIKIIEHSNGIVVVDEAYYEFYGTTAADLIHYYPNLIVLRTLSKAYGLAGARIGYAIASKQLISTLKKVKPPYNISSLDQTAAKICLENQELFNGAINEIIEQRKSLMDGLNEIPEVESFESYGNFILLRVDSAEKLYEYLKDRRIFVRYYEGEGLLKNCIRVTVGTATENQGFMEVVRRYFGLQKEAPLKMAR</sequence>
<dbReference type="EMBL" id="FMUS01000001">
    <property type="protein sequence ID" value="SCX75819.1"/>
    <property type="molecule type" value="Genomic_DNA"/>
</dbReference>
<dbReference type="STRING" id="1120976.SAMN03080606_00068"/>
<dbReference type="AlphaFoldDB" id="A0A1G5AD69"/>
<dbReference type="Proteomes" id="UP000198636">
    <property type="component" value="Unassembled WGS sequence"/>
</dbReference>
<name>A0A1G5AD69_9FIRM</name>
<comment type="subunit">
    <text evidence="3 9">Homodimer.</text>
</comment>
<dbReference type="InterPro" id="IPR004839">
    <property type="entry name" value="Aminotransferase_I/II_large"/>
</dbReference>
<evidence type="ECO:0000256" key="4">
    <source>
        <dbReference type="ARBA" id="ARBA00022576"/>
    </source>
</evidence>
<comment type="cofactor">
    <cofactor evidence="1 9">
        <name>pyridoxal 5'-phosphate</name>
        <dbReference type="ChEBI" id="CHEBI:597326"/>
    </cofactor>
</comment>
<comment type="similarity">
    <text evidence="2 9">Belongs to the class-II pyridoxal-phosphate-dependent aminotransferase family. Histidinol-phosphate aminotransferase subfamily.</text>
</comment>
<keyword evidence="6 9" id="KW-0808">Transferase</keyword>
<dbReference type="Gene3D" id="3.40.640.10">
    <property type="entry name" value="Type I PLP-dependent aspartate aminotransferase-like (Major domain)"/>
    <property type="match status" value="1"/>
</dbReference>
<evidence type="ECO:0000256" key="5">
    <source>
        <dbReference type="ARBA" id="ARBA00022605"/>
    </source>
</evidence>
<reference evidence="11 12" key="1">
    <citation type="submission" date="2016-10" db="EMBL/GenBank/DDBJ databases">
        <authorList>
            <person name="de Groot N.N."/>
        </authorList>
    </citation>
    <scope>NUCLEOTIDE SEQUENCE [LARGE SCALE GENOMIC DNA]</scope>
    <source>
        <strain evidence="11 12">DSM 18978</strain>
    </source>
</reference>
<evidence type="ECO:0000256" key="3">
    <source>
        <dbReference type="ARBA" id="ARBA00011738"/>
    </source>
</evidence>
<dbReference type="InterPro" id="IPR005861">
    <property type="entry name" value="HisP_aminotrans"/>
</dbReference>
<keyword evidence="4 9" id="KW-0032">Aminotransferase</keyword>
<dbReference type="InterPro" id="IPR015422">
    <property type="entry name" value="PyrdxlP-dep_Trfase_small"/>
</dbReference>
<dbReference type="OrthoDB" id="9813612at2"/>
<accession>A0A1G5AD69</accession>
<dbReference type="PANTHER" id="PTHR42885:SF2">
    <property type="entry name" value="HISTIDINOL-PHOSPHATE AMINOTRANSFERASE"/>
    <property type="match status" value="1"/>
</dbReference>
<dbReference type="PANTHER" id="PTHR42885">
    <property type="entry name" value="HISTIDINOL-PHOSPHATE AMINOTRANSFERASE-RELATED"/>
    <property type="match status" value="1"/>
</dbReference>
<dbReference type="EC" id="2.6.1.9" evidence="9"/>
<dbReference type="HAMAP" id="MF_01023">
    <property type="entry name" value="HisC_aminotrans_2"/>
    <property type="match status" value="1"/>
</dbReference>
<gene>
    <name evidence="9" type="primary">hisC</name>
    <name evidence="11" type="ORF">SAMN03080606_00068</name>
</gene>
<organism evidence="11 12">
    <name type="scientific">Alkaliphilus peptidifermentans DSM 18978</name>
    <dbReference type="NCBI Taxonomy" id="1120976"/>
    <lineage>
        <taxon>Bacteria</taxon>
        <taxon>Bacillati</taxon>
        <taxon>Bacillota</taxon>
        <taxon>Clostridia</taxon>
        <taxon>Peptostreptococcales</taxon>
        <taxon>Natronincolaceae</taxon>
        <taxon>Alkaliphilus</taxon>
    </lineage>
</organism>
<dbReference type="InterPro" id="IPR015424">
    <property type="entry name" value="PyrdxlP-dep_Trfase"/>
</dbReference>
<feature type="modified residue" description="N6-(pyridoxal phosphate)lysine" evidence="9">
    <location>
        <position position="212"/>
    </location>
</feature>
<proteinExistence type="inferred from homology"/>
<dbReference type="GO" id="GO:0030170">
    <property type="term" value="F:pyridoxal phosphate binding"/>
    <property type="evidence" value="ECO:0007669"/>
    <property type="project" value="InterPro"/>
</dbReference>
<evidence type="ECO:0000256" key="8">
    <source>
        <dbReference type="ARBA" id="ARBA00023102"/>
    </source>
</evidence>
<protein>
    <recommendedName>
        <fullName evidence="9">Histidinol-phosphate aminotransferase</fullName>
        <ecNumber evidence="9">2.6.1.9</ecNumber>
    </recommendedName>
    <alternativeName>
        <fullName evidence="9">Imidazole acetol-phosphate transaminase</fullName>
    </alternativeName>
</protein>
<dbReference type="RefSeq" id="WP_091538634.1">
    <property type="nucleotide sequence ID" value="NZ_FMUS01000001.1"/>
</dbReference>
<dbReference type="SUPFAM" id="SSF53383">
    <property type="entry name" value="PLP-dependent transferases"/>
    <property type="match status" value="1"/>
</dbReference>
<evidence type="ECO:0000256" key="6">
    <source>
        <dbReference type="ARBA" id="ARBA00022679"/>
    </source>
</evidence>
<dbReference type="GO" id="GO:0004400">
    <property type="term" value="F:histidinol-phosphate transaminase activity"/>
    <property type="evidence" value="ECO:0007669"/>
    <property type="project" value="UniProtKB-UniRule"/>
</dbReference>
<comment type="catalytic activity">
    <reaction evidence="9">
        <text>L-histidinol phosphate + 2-oxoglutarate = 3-(imidazol-4-yl)-2-oxopropyl phosphate + L-glutamate</text>
        <dbReference type="Rhea" id="RHEA:23744"/>
        <dbReference type="ChEBI" id="CHEBI:16810"/>
        <dbReference type="ChEBI" id="CHEBI:29985"/>
        <dbReference type="ChEBI" id="CHEBI:57766"/>
        <dbReference type="ChEBI" id="CHEBI:57980"/>
        <dbReference type="EC" id="2.6.1.9"/>
    </reaction>
</comment>
<evidence type="ECO:0000259" key="10">
    <source>
        <dbReference type="Pfam" id="PF00155"/>
    </source>
</evidence>
<evidence type="ECO:0000256" key="9">
    <source>
        <dbReference type="HAMAP-Rule" id="MF_01023"/>
    </source>
</evidence>
<evidence type="ECO:0000256" key="7">
    <source>
        <dbReference type="ARBA" id="ARBA00022898"/>
    </source>
</evidence>
<keyword evidence="5 9" id="KW-0028">Amino-acid biosynthesis</keyword>